<dbReference type="Pfam" id="PF15604">
    <property type="entry name" value="Ntox15"/>
    <property type="match status" value="1"/>
</dbReference>
<accession>A0AAD1F7Y8</accession>
<dbReference type="EMBL" id="AP014926">
    <property type="protein sequence ID" value="BAR96740.1"/>
    <property type="molecule type" value="Genomic_DNA"/>
</dbReference>
<feature type="transmembrane region" description="Helical" evidence="2">
    <location>
        <begin position="46"/>
        <end position="70"/>
    </location>
</feature>
<evidence type="ECO:0000256" key="2">
    <source>
        <dbReference type="SAM" id="Phobius"/>
    </source>
</evidence>
<proteinExistence type="predicted"/>
<keyword evidence="2" id="KW-0472">Membrane</keyword>
<keyword evidence="2" id="KW-0812">Transmembrane</keyword>
<name>A0AAD1F7Y8_PREIN</name>
<feature type="compositionally biased region" description="Polar residues" evidence="1">
    <location>
        <begin position="299"/>
        <end position="308"/>
    </location>
</feature>
<evidence type="ECO:0000313" key="4">
    <source>
        <dbReference type="EMBL" id="BAR96740.1"/>
    </source>
</evidence>
<feature type="domain" description="Novel toxin 15" evidence="3">
    <location>
        <begin position="502"/>
        <end position="631"/>
    </location>
</feature>
<dbReference type="Proteomes" id="UP000067008">
    <property type="component" value="Chromosome 1"/>
</dbReference>
<feature type="compositionally biased region" description="Low complexity" evidence="1">
    <location>
        <begin position="327"/>
        <end position="341"/>
    </location>
</feature>
<protein>
    <submittedName>
        <fullName evidence="4">Predicted cell-wall-anchored protein SasA</fullName>
    </submittedName>
</protein>
<feature type="compositionally biased region" description="Polar residues" evidence="1">
    <location>
        <begin position="608"/>
        <end position="618"/>
    </location>
</feature>
<dbReference type="InterPro" id="IPR028949">
    <property type="entry name" value="Ntox15"/>
</dbReference>
<evidence type="ECO:0000313" key="5">
    <source>
        <dbReference type="Proteomes" id="UP000067008"/>
    </source>
</evidence>
<feature type="compositionally biased region" description="Basic and acidic residues" evidence="1">
    <location>
        <begin position="314"/>
        <end position="326"/>
    </location>
</feature>
<feature type="region of interest" description="Disordered" evidence="1">
    <location>
        <begin position="600"/>
        <end position="621"/>
    </location>
</feature>
<feature type="compositionally biased region" description="Acidic residues" evidence="1">
    <location>
        <begin position="419"/>
        <end position="430"/>
    </location>
</feature>
<dbReference type="RefSeq" id="WP_014708694.1">
    <property type="nucleotide sequence ID" value="NZ_AP014926.1"/>
</dbReference>
<sequence>MCTEGAVPAPLQGTHLSLKKKNGDSVFITVADKATASWIDFGCKKYMVLVAIAVALVAVALVVAGVITVATGGLGLFAIGAIAGVVGGVIGAVVGGLLCGQKMVSKREWLTQGKANFISQGANTITSEHKMICPIGGEITFAPHVKSWLDAILMAGASYASSLIECAMTGGMIGSMGGALMGSGGLLASAKTVFGQGWKAVGKSVLGFLKNTPKVVLNNLIKKDTSEIVATASQSLLGSYGKDGKLTSDSVLDATHEVFLSDVESVKNILTGNGSPSDIISVAALMIPGDSNGKKTKNTDSVGNSKTESGGGHRHSETMDSSHTEKSTSTSATSPEATNASQHKVDQGGNVSNLNKSETSDMHTNSGDSSHGTNSSDASTISDGETNVNRHKTKEELSNVAEDKSPSEETTSKEHQIDEQEAEGNEEAKDDIDKQKEETGNDSAEDTKSKTHADSNDGKKTIGEEAEAYSEGGDKHIVTPKTSVTPDPPFKKSPKHSSKELSEEFNRQLKAQQDAINKMKVKEWLENRENFKNRNKADYSKSAKEARNNYRQQEIARRIEDNIINKGMNPQDAEKAALRSMKGQAALHNPDGVAGGKVDQITDMGDSRVNSSIGSQWKNGRAESIERQIKQSYGIPPKTIADIPDDAIMNVDLFKL</sequence>
<feature type="region of interest" description="Disordered" evidence="1">
    <location>
        <begin position="288"/>
        <end position="506"/>
    </location>
</feature>
<reference evidence="4 5" key="1">
    <citation type="submission" date="2015-07" db="EMBL/GenBank/DDBJ databases">
        <title>Complete genome sequence of Prevotella intermedia strain 17-2.</title>
        <authorList>
            <person name="Nambu T."/>
        </authorList>
    </citation>
    <scope>NUCLEOTIDE SEQUENCE [LARGE SCALE GENOMIC DNA]</scope>
    <source>
        <strain evidence="4 5">17-2</strain>
    </source>
</reference>
<feature type="compositionally biased region" description="Basic and acidic residues" evidence="1">
    <location>
        <begin position="393"/>
        <end position="418"/>
    </location>
</feature>
<evidence type="ECO:0000259" key="3">
    <source>
        <dbReference type="Pfam" id="PF15604"/>
    </source>
</evidence>
<feature type="transmembrane region" description="Helical" evidence="2">
    <location>
        <begin position="76"/>
        <end position="99"/>
    </location>
</feature>
<keyword evidence="2" id="KW-1133">Transmembrane helix</keyword>
<gene>
    <name evidence="4" type="ORF">PI172_2012</name>
</gene>
<feature type="compositionally biased region" description="Basic and acidic residues" evidence="1">
    <location>
        <begin position="497"/>
        <end position="506"/>
    </location>
</feature>
<organism evidence="4 5">
    <name type="scientific">Prevotella intermedia</name>
    <dbReference type="NCBI Taxonomy" id="28131"/>
    <lineage>
        <taxon>Bacteria</taxon>
        <taxon>Pseudomonadati</taxon>
        <taxon>Bacteroidota</taxon>
        <taxon>Bacteroidia</taxon>
        <taxon>Bacteroidales</taxon>
        <taxon>Prevotellaceae</taxon>
        <taxon>Prevotella</taxon>
    </lineage>
</organism>
<feature type="compositionally biased region" description="Polar residues" evidence="1">
    <location>
        <begin position="349"/>
        <end position="387"/>
    </location>
</feature>
<evidence type="ECO:0000256" key="1">
    <source>
        <dbReference type="SAM" id="MobiDB-lite"/>
    </source>
</evidence>
<dbReference type="AlphaFoldDB" id="A0AAD1F7Y8"/>
<feature type="compositionally biased region" description="Basic and acidic residues" evidence="1">
    <location>
        <begin position="431"/>
        <end position="463"/>
    </location>
</feature>